<protein>
    <submittedName>
        <fullName evidence="1">DUF2802 domain-containing protein</fullName>
    </submittedName>
</protein>
<dbReference type="EMBL" id="WXZT01000003">
    <property type="protein sequence ID" value="MZZ12065.1"/>
    <property type="molecule type" value="Genomic_DNA"/>
</dbReference>
<dbReference type="EMBL" id="QORE01000635">
    <property type="protein sequence ID" value="RCI73376.1"/>
    <property type="molecule type" value="Genomic_DNA"/>
</dbReference>
<dbReference type="SMR" id="A0A072ZK06"/>
<proteinExistence type="predicted"/>
<dbReference type="RefSeq" id="WP_003083101.1">
    <property type="nucleotide sequence ID" value="NZ_AP014622.1"/>
</dbReference>
<dbReference type="OMA" id="FMFLAHT"/>
<evidence type="ECO:0000313" key="6">
    <source>
        <dbReference type="Proteomes" id="UP000284767"/>
    </source>
</evidence>
<gene>
    <name evidence="2" type="ORF">DT376_18710</name>
    <name evidence="1" type="ORF">GUL26_07385</name>
    <name evidence="3" type="ORF">IPC1295_04020</name>
    <name evidence="4" type="ORF">L4V69_23480</name>
</gene>
<reference evidence="4" key="5">
    <citation type="submission" date="2023-06" db="EMBL/GenBank/DDBJ databases">
        <authorList>
            <consortium name="Clinical and Environmental Microbiology Branch: Whole genome sequencing antimicrobial resistance pathogens in the healthcare setting"/>
        </authorList>
    </citation>
    <scope>NUCLEOTIDE SEQUENCE</scope>
    <source>
        <strain evidence="4">2021CK-01020</strain>
    </source>
</reference>
<organism evidence="1 7">
    <name type="scientific">Pseudomonas aeruginosa</name>
    <dbReference type="NCBI Taxonomy" id="287"/>
    <lineage>
        <taxon>Bacteria</taxon>
        <taxon>Pseudomonadati</taxon>
        <taxon>Pseudomonadota</taxon>
        <taxon>Gammaproteobacteria</taxon>
        <taxon>Pseudomonadales</taxon>
        <taxon>Pseudomonadaceae</taxon>
        <taxon>Pseudomonas</taxon>
    </lineage>
</organism>
<evidence type="ECO:0000313" key="5">
    <source>
        <dbReference type="Proteomes" id="UP000253594"/>
    </source>
</evidence>
<reference evidence="2 5" key="2">
    <citation type="submission" date="2018-07" db="EMBL/GenBank/DDBJ databases">
        <title>Mechanisms of high-level aminoglycoside resistance among Gram-negative pathogens in Brazil.</title>
        <authorList>
            <person name="Ballaben A.S."/>
            <person name="Darini A.L.C."/>
            <person name="Doi Y."/>
        </authorList>
    </citation>
    <scope>NUCLEOTIDE SEQUENCE [LARGE SCALE GENOMIC DNA]</scope>
    <source>
        <strain evidence="2 5">B2-305</strain>
    </source>
</reference>
<evidence type="ECO:0000313" key="3">
    <source>
        <dbReference type="EMBL" id="RPM21435.1"/>
    </source>
</evidence>
<dbReference type="Pfam" id="PF10975">
    <property type="entry name" value="DUF2802"/>
    <property type="match status" value="1"/>
</dbReference>
<evidence type="ECO:0000313" key="2">
    <source>
        <dbReference type="EMBL" id="RCI73376.1"/>
    </source>
</evidence>
<name>A0A072ZK06_PSEAI</name>
<evidence type="ECO:0000313" key="1">
    <source>
        <dbReference type="EMBL" id="MZZ12065.1"/>
    </source>
</evidence>
<dbReference type="Proteomes" id="UP000644192">
    <property type="component" value="Unassembled WGS sequence"/>
</dbReference>
<reference evidence="4" key="6">
    <citation type="submission" date="2023-10" db="EMBL/GenBank/DDBJ databases">
        <title>Pathogen: clinical or host-associated sample.</title>
        <authorList>
            <person name="Hergert J."/>
            <person name="Casey R."/>
            <person name="Wagner J."/>
            <person name="Young E.L."/>
            <person name="Oakeson K.F."/>
        </authorList>
    </citation>
    <scope>NUCLEOTIDE SEQUENCE</scope>
    <source>
        <strain evidence="4">2021CK-01020</strain>
    </source>
</reference>
<dbReference type="Proteomes" id="UP000284767">
    <property type="component" value="Unassembled WGS sequence"/>
</dbReference>
<dbReference type="Proteomes" id="UP001297540">
    <property type="component" value="Chromosome"/>
</dbReference>
<accession>A0A1S1C906</accession>
<dbReference type="KEGG" id="paeb:NCGM1900_5119"/>
<dbReference type="Proteomes" id="UP000253594">
    <property type="component" value="Unassembled WGS sequence"/>
</dbReference>
<evidence type="ECO:0000313" key="4">
    <source>
        <dbReference type="EMBL" id="WOS75465.1"/>
    </source>
</evidence>
<dbReference type="AlphaFoldDB" id="A0A072ZK06"/>
<reference evidence="3 6" key="1">
    <citation type="submission" date="2017-08" db="EMBL/GenBank/DDBJ databases">
        <authorList>
            <person name="Feschi L."/>
            <person name="Jeukens J."/>
            <person name="Emond-Rheault J.-G."/>
            <person name="Kukavica-Ibrulj I."/>
            <person name="Boyle B."/>
            <person name="Levesque R.C."/>
        </authorList>
    </citation>
    <scope>NUCLEOTIDE SEQUENCE [LARGE SCALE GENOMIC DNA]</scope>
    <source>
        <strain evidence="3 6">PA-W36</strain>
    </source>
</reference>
<dbReference type="InterPro" id="IPR021244">
    <property type="entry name" value="DUF2802"/>
</dbReference>
<dbReference type="EMBL" id="CP136986">
    <property type="protein sequence ID" value="WOS75465.1"/>
    <property type="molecule type" value="Genomic_DNA"/>
</dbReference>
<reference evidence="1" key="4">
    <citation type="submission" date="2020-01" db="EMBL/GenBank/DDBJ databases">
        <title>Bacteria Cultured from War Wounds Associated with the Conflict in Eastern Ukraine.</title>
        <authorList>
            <person name="Snesrud E."/>
            <person name="Galac M.R."/>
            <person name="Mc Gann P."/>
            <person name="Valentine K."/>
            <person name="Viacheslav K."/>
        </authorList>
    </citation>
    <scope>NUCLEOTIDE SEQUENCE</scope>
    <source>
        <strain evidence="1">VNMU148</strain>
    </source>
</reference>
<evidence type="ECO:0000313" key="7">
    <source>
        <dbReference type="Proteomes" id="UP000644192"/>
    </source>
</evidence>
<reference evidence="3 6" key="3">
    <citation type="submission" date="2019-01" db="EMBL/GenBank/DDBJ databases">
        <title>The Pseudomonas aeruginosa pan-genome provides new insights on its population structure, horizontal gene transfer and pathogenicity.</title>
        <authorList>
            <person name="Freschi L."/>
            <person name="Vincent A.T."/>
            <person name="Jeukens J."/>
            <person name="Emond-Rheault J.-G."/>
            <person name="Kukavica-Ibrulj I."/>
            <person name="Dupont M.-J."/>
            <person name="Charette S.J."/>
            <person name="Boyle B."/>
            <person name="Levesque R.C."/>
        </authorList>
    </citation>
    <scope>NUCLEOTIDE SEQUENCE [LARGE SCALE GENOMIC DNA]</scope>
    <source>
        <strain evidence="3 6">PA-W36</strain>
    </source>
</reference>
<dbReference type="EMBL" id="NSNE01000002">
    <property type="protein sequence ID" value="RPM21435.1"/>
    <property type="molecule type" value="Genomic_DNA"/>
</dbReference>
<accession>A0A072ZK06</accession>
<sequence length="135" mass="14658">MEVVALALALAACLGLAAACLWLRRELRRLQAALAQQAEEGAARERRLKELSKRIESYQQVNVRMGEALQDLGKQLAPLPDRVARLEQRDPTTLSFSQAARLVGLGASAEDLTQACGLSQAEAELVARLHEAKGK</sequence>